<keyword evidence="4" id="KW-0238">DNA-binding</keyword>
<comment type="subcellular location">
    <subcellularLocation>
        <location evidence="1">Nucleus</location>
    </subcellularLocation>
</comment>
<comment type="similarity">
    <text evidence="2">Belongs to the ORC3 family.</text>
</comment>
<evidence type="ECO:0000256" key="3">
    <source>
        <dbReference type="ARBA" id="ARBA00022705"/>
    </source>
</evidence>
<dbReference type="AlphaFoldDB" id="A0A1G4M6Y5"/>
<evidence type="ECO:0000313" key="10">
    <source>
        <dbReference type="Proteomes" id="UP000190831"/>
    </source>
</evidence>
<reference evidence="9 10" key="1">
    <citation type="submission" date="2016-03" db="EMBL/GenBank/DDBJ databases">
        <authorList>
            <person name="Devillers H."/>
        </authorList>
    </citation>
    <scope>NUCLEOTIDE SEQUENCE [LARGE SCALE GENOMIC DNA]</scope>
    <source>
        <strain evidence="9">CBS 6772</strain>
    </source>
</reference>
<dbReference type="STRING" id="4955.A0A1G4M6Y5"/>
<organism evidence="9 10">
    <name type="scientific">Lachancea fermentati</name>
    <name type="common">Zygosaccharomyces fermentati</name>
    <dbReference type="NCBI Taxonomy" id="4955"/>
    <lineage>
        <taxon>Eukaryota</taxon>
        <taxon>Fungi</taxon>
        <taxon>Dikarya</taxon>
        <taxon>Ascomycota</taxon>
        <taxon>Saccharomycotina</taxon>
        <taxon>Saccharomycetes</taxon>
        <taxon>Saccharomycetales</taxon>
        <taxon>Saccharomycetaceae</taxon>
        <taxon>Lachancea</taxon>
    </lineage>
</organism>
<dbReference type="GO" id="GO:0031261">
    <property type="term" value="C:DNA replication preinitiation complex"/>
    <property type="evidence" value="ECO:0007669"/>
    <property type="project" value="TreeGrafter"/>
</dbReference>
<evidence type="ECO:0000256" key="1">
    <source>
        <dbReference type="ARBA" id="ARBA00004123"/>
    </source>
</evidence>
<dbReference type="Pfam" id="PF07034">
    <property type="entry name" value="ORC3_N"/>
    <property type="match status" value="1"/>
</dbReference>
<evidence type="ECO:0000259" key="7">
    <source>
        <dbReference type="Pfam" id="PF07034"/>
    </source>
</evidence>
<gene>
    <name evidence="9" type="ORF">LAFE_0A06128G</name>
</gene>
<proteinExistence type="inferred from homology"/>
<evidence type="ECO:0000256" key="4">
    <source>
        <dbReference type="ARBA" id="ARBA00023125"/>
    </source>
</evidence>
<dbReference type="Proteomes" id="UP000190831">
    <property type="component" value="Chromosome A"/>
</dbReference>
<evidence type="ECO:0000256" key="2">
    <source>
        <dbReference type="ARBA" id="ARBA00010977"/>
    </source>
</evidence>
<evidence type="ECO:0000256" key="5">
    <source>
        <dbReference type="ARBA" id="ARBA00023242"/>
    </source>
</evidence>
<dbReference type="InterPro" id="IPR020795">
    <property type="entry name" value="ORC3"/>
</dbReference>
<dbReference type="InterPro" id="IPR040855">
    <property type="entry name" value="ORC_WH_C"/>
</dbReference>
<dbReference type="Pfam" id="PF18137">
    <property type="entry name" value="WHD_ORC"/>
    <property type="match status" value="1"/>
</dbReference>
<dbReference type="EMBL" id="LT598487">
    <property type="protein sequence ID" value="SCV99571.1"/>
    <property type="molecule type" value="Genomic_DNA"/>
</dbReference>
<feature type="region of interest" description="Disordered" evidence="6">
    <location>
        <begin position="153"/>
        <end position="174"/>
    </location>
</feature>
<accession>A0A1G4M6Y5</accession>
<dbReference type="PANTHER" id="PTHR12748:SF0">
    <property type="entry name" value="ORIGIN RECOGNITION COMPLEX SUBUNIT 3"/>
    <property type="match status" value="1"/>
</dbReference>
<dbReference type="GO" id="GO:0005664">
    <property type="term" value="C:nuclear origin of replication recognition complex"/>
    <property type="evidence" value="ECO:0007669"/>
    <property type="project" value="InterPro"/>
</dbReference>
<evidence type="ECO:0000259" key="8">
    <source>
        <dbReference type="Pfam" id="PF18137"/>
    </source>
</evidence>
<keyword evidence="10" id="KW-1185">Reference proteome</keyword>
<keyword evidence="5" id="KW-0539">Nucleus</keyword>
<name>A0A1G4M6Y5_LACFM</name>
<keyword evidence="3" id="KW-0235">DNA replication</keyword>
<dbReference type="GO" id="GO:0003688">
    <property type="term" value="F:DNA replication origin binding"/>
    <property type="evidence" value="ECO:0007669"/>
    <property type="project" value="TreeGrafter"/>
</dbReference>
<dbReference type="OrthoDB" id="10265211at2759"/>
<feature type="compositionally biased region" description="Acidic residues" evidence="6">
    <location>
        <begin position="163"/>
        <end position="172"/>
    </location>
</feature>
<sequence>MSLRDFAEAQKTHYTVRPKVQKRNVAQTSNSLPFVKLLNGLETVDMVHKRWELYHQLHSQFHSQVEEIVQGIERDLHMEISRIISKEPSKKTARAFNCLFLLGSDSTTSIDLPKDDTSNTNILIDLTPKESPNVRMMLRRSMFRILTTSEFQSMDSSSRTENEVDENADQPDWEDKPSIESLGLSYDLSLVQNFYLIFQRRLKLVFNFKDVDSFNFQVLDDFIVLLKSALKYEGIEICLVFNINTNLSNIEKNLRQSTIRLLKRNFNKIDLSHNKGFKYANRVFRSFLNTVEGKLNLSSGFVKFILDRMANNATHNLQLLTKMLDFSLMSYFFQNPFSVFIDPTNVVYFSENYLAPLVKCPTFMNFIEGMVREHAPAEEILSLLDNRHSALEEFFTEFLVRENPINGHLQTVIEILENQVDVHNYNIIDLYYHMLNGNLGEFLSRWPKCQKFEGILKFEPVDIIFQELFTLDNSKDLFSQSLFPFLRTNLEDNLINSERILPQPDSDSRQNHTCELALGKLIAPPICHLFNLYREASSLINVHDFYTAFRESLPKDEILKCLVNASELGEIKLELKQEGKFCEFLKGEDSDLLMEKISLVWFIQAISEFQHLGFLKSHNNKSYEVLEKCIWRGL</sequence>
<evidence type="ECO:0000313" key="9">
    <source>
        <dbReference type="EMBL" id="SCV99571.1"/>
    </source>
</evidence>
<feature type="domain" description="Origin recognition complex subunit 3 N-terminal" evidence="7">
    <location>
        <begin position="5"/>
        <end position="340"/>
    </location>
</feature>
<evidence type="ECO:0000256" key="6">
    <source>
        <dbReference type="SAM" id="MobiDB-lite"/>
    </source>
</evidence>
<dbReference type="InterPro" id="IPR045667">
    <property type="entry name" value="ORC3_N"/>
</dbReference>
<feature type="domain" description="Origin recognition complex subunit 3 winged helix C-terminal" evidence="8">
    <location>
        <begin position="487"/>
        <end position="631"/>
    </location>
</feature>
<protein>
    <submittedName>
        <fullName evidence="9">LAFE_0A06128g1_1</fullName>
    </submittedName>
</protein>
<dbReference type="GO" id="GO:0006270">
    <property type="term" value="P:DNA replication initiation"/>
    <property type="evidence" value="ECO:0007669"/>
    <property type="project" value="TreeGrafter"/>
</dbReference>
<dbReference type="CDD" id="cd20704">
    <property type="entry name" value="Orc3"/>
    <property type="match status" value="1"/>
</dbReference>
<dbReference type="PANTHER" id="PTHR12748">
    <property type="entry name" value="ORIGIN RECOGNITION COMPLEX SUBUNIT 3"/>
    <property type="match status" value="1"/>
</dbReference>
<dbReference type="OMA" id="CPTFMFF"/>
<dbReference type="GO" id="GO:0005656">
    <property type="term" value="C:nuclear pre-replicative complex"/>
    <property type="evidence" value="ECO:0007669"/>
    <property type="project" value="TreeGrafter"/>
</dbReference>